<accession>A0ACB9Q952</accession>
<dbReference type="Proteomes" id="UP000828941">
    <property type="component" value="Chromosome 1"/>
</dbReference>
<evidence type="ECO:0000313" key="1">
    <source>
        <dbReference type="EMBL" id="KAI4357535.1"/>
    </source>
</evidence>
<organism evidence="1 2">
    <name type="scientific">Bauhinia variegata</name>
    <name type="common">Purple orchid tree</name>
    <name type="synonym">Phanera variegata</name>
    <dbReference type="NCBI Taxonomy" id="167791"/>
    <lineage>
        <taxon>Eukaryota</taxon>
        <taxon>Viridiplantae</taxon>
        <taxon>Streptophyta</taxon>
        <taxon>Embryophyta</taxon>
        <taxon>Tracheophyta</taxon>
        <taxon>Spermatophyta</taxon>
        <taxon>Magnoliopsida</taxon>
        <taxon>eudicotyledons</taxon>
        <taxon>Gunneridae</taxon>
        <taxon>Pentapetalae</taxon>
        <taxon>rosids</taxon>
        <taxon>fabids</taxon>
        <taxon>Fabales</taxon>
        <taxon>Fabaceae</taxon>
        <taxon>Cercidoideae</taxon>
        <taxon>Cercideae</taxon>
        <taxon>Bauhiniinae</taxon>
        <taxon>Bauhinia</taxon>
    </lineage>
</organism>
<comment type="caution">
    <text evidence="1">The sequence shown here is derived from an EMBL/GenBank/DDBJ whole genome shotgun (WGS) entry which is preliminary data.</text>
</comment>
<protein>
    <submittedName>
        <fullName evidence="1">Uncharacterized protein</fullName>
    </submittedName>
</protein>
<proteinExistence type="predicted"/>
<dbReference type="EMBL" id="CM039426">
    <property type="protein sequence ID" value="KAI4357535.1"/>
    <property type="molecule type" value="Genomic_DNA"/>
</dbReference>
<evidence type="ECO:0000313" key="2">
    <source>
        <dbReference type="Proteomes" id="UP000828941"/>
    </source>
</evidence>
<gene>
    <name evidence="1" type="ORF">L6164_001477</name>
</gene>
<name>A0ACB9Q952_BAUVA</name>
<keyword evidence="2" id="KW-1185">Reference proteome</keyword>
<reference evidence="1 2" key="1">
    <citation type="journal article" date="2022" name="DNA Res.">
        <title>Chromosomal-level genome assembly of the orchid tree Bauhinia variegata (Leguminosae; Cercidoideae) supports the allotetraploid origin hypothesis of Bauhinia.</title>
        <authorList>
            <person name="Zhong Y."/>
            <person name="Chen Y."/>
            <person name="Zheng D."/>
            <person name="Pang J."/>
            <person name="Liu Y."/>
            <person name="Luo S."/>
            <person name="Meng S."/>
            <person name="Qian L."/>
            <person name="Wei D."/>
            <person name="Dai S."/>
            <person name="Zhou R."/>
        </authorList>
    </citation>
    <scope>NUCLEOTIDE SEQUENCE [LARGE SCALE GENOMIC DNA]</scope>
    <source>
        <strain evidence="1">BV-YZ2020</strain>
    </source>
</reference>
<sequence length="453" mass="50913">MGKISITLLIDFLFLSSLVATLHAGELETEEFWKEQAQSSDVYWKQRAKNAEQANKKAAVIDPYEVTANLSSNINEILRGSRKRSERMLLRGKKSRAPCRAFNPIDKCWRCDPNWAANRQRLADCAMGFGRRTTGGKGGRIYVVTDSSDNDLVNPKPGTFRHAVIQTEPLWIIFARSMVIRLSEELIMTSDKTIDGRGANIHIAGGAGFTIQYINNVIIHGIHIHDIHPGNGGMIRDSVKHFGFRTKSDGDAISIFGSDHIWIDHCSLSKATDGLIDAIMGSTAITISNNQFIKHDEVMLFGANDSHTEDNIMQITVAFNNFGEGLVQRMPRCRRGFFHVVNNYYTHWQKYVIGGSMNPTIISEGNRYIASDNIFLKEVTMRVLTRKSKWEKWQWRSINDEFLNGAFFTQSGPEVMKEKSKYAQGMIAANPVAWVDRLTRDAGTLSCKAGKPC</sequence>